<keyword evidence="3" id="KW-1185">Reference proteome</keyword>
<evidence type="ECO:0000313" key="2">
    <source>
        <dbReference type="EMBL" id="KJX95465.1"/>
    </source>
</evidence>
<evidence type="ECO:0000313" key="3">
    <source>
        <dbReference type="Proteomes" id="UP000033647"/>
    </source>
</evidence>
<evidence type="ECO:0000256" key="1">
    <source>
        <dbReference type="SAM" id="MobiDB-lite"/>
    </source>
</evidence>
<reference evidence="2 3" key="1">
    <citation type="submission" date="2015-03" db="EMBL/GenBank/DDBJ databases">
        <title>RNA-seq based gene annotation and comparative genomics of four Zymoseptoria species reveal species-specific pathogenicity related genes and transposable element activity.</title>
        <authorList>
            <person name="Grandaubert J."/>
            <person name="Bhattacharyya A."/>
            <person name="Stukenbrock E.H."/>
        </authorList>
    </citation>
    <scope>NUCLEOTIDE SEQUENCE [LARGE SCALE GENOMIC DNA]</scope>
    <source>
        <strain evidence="2 3">Zb18110</strain>
    </source>
</reference>
<protein>
    <submittedName>
        <fullName evidence="2">Uncharacterized protein</fullName>
    </submittedName>
</protein>
<dbReference type="EMBL" id="LAFY01004071">
    <property type="protein sequence ID" value="KJX95465.1"/>
    <property type="molecule type" value="Genomic_DNA"/>
</dbReference>
<sequence length="307" mass="34276">MGRQKRKFTDDAQNESSVTRKKKSGRRQGREEIKTMPMDPDTTPSATTENNSEDKSIAASDVPDFSASTRVFGIYELCEKILIFADLRGMKVFRARAITRTCHAVVFRSIPLKHEIFLHPNLTTPTGQPADRKIAYCELKRFKISKPDPTPTLSLVSRNPFVFGGTNARWCTGALSLSHGFESYVLSGDTNTTIEAMYLFNPPVGRIIIHLCEKALAEQLEDAGYVEEDCWFEGRHHLNMADELRCGHGPGTGIECGSGELKVQHLVQALRKFLAEVDEEGDQKWKIEGCLVQLLGNLEVVTDRSDG</sequence>
<feature type="region of interest" description="Disordered" evidence="1">
    <location>
        <begin position="1"/>
        <end position="57"/>
    </location>
</feature>
<gene>
    <name evidence="2" type="ORF">TI39_contig4111g00006</name>
</gene>
<dbReference type="AlphaFoldDB" id="A0A0F4GGZ1"/>
<name>A0A0F4GGZ1_9PEZI</name>
<comment type="caution">
    <text evidence="2">The sequence shown here is derived from an EMBL/GenBank/DDBJ whole genome shotgun (WGS) entry which is preliminary data.</text>
</comment>
<proteinExistence type="predicted"/>
<dbReference type="Proteomes" id="UP000033647">
    <property type="component" value="Unassembled WGS sequence"/>
</dbReference>
<organism evidence="2 3">
    <name type="scientific">Zymoseptoria brevis</name>
    <dbReference type="NCBI Taxonomy" id="1047168"/>
    <lineage>
        <taxon>Eukaryota</taxon>
        <taxon>Fungi</taxon>
        <taxon>Dikarya</taxon>
        <taxon>Ascomycota</taxon>
        <taxon>Pezizomycotina</taxon>
        <taxon>Dothideomycetes</taxon>
        <taxon>Dothideomycetidae</taxon>
        <taxon>Mycosphaerellales</taxon>
        <taxon>Mycosphaerellaceae</taxon>
        <taxon>Zymoseptoria</taxon>
    </lineage>
</organism>
<accession>A0A0F4GGZ1</accession>